<dbReference type="RefSeq" id="WP_051489336.1">
    <property type="nucleotide sequence ID" value="NZ_JALZ01000005.1"/>
</dbReference>
<reference evidence="2 3" key="1">
    <citation type="submission" date="2014-01" db="EMBL/GenBank/DDBJ databases">
        <title>Roseivivax halodurans JCM 10272 Genome Sequencing.</title>
        <authorList>
            <person name="Lai Q."/>
            <person name="Li G."/>
            <person name="Shao Z."/>
        </authorList>
    </citation>
    <scope>NUCLEOTIDE SEQUENCE [LARGE SCALE GENOMIC DNA]</scope>
    <source>
        <strain evidence="2 3">JCM 10272</strain>
    </source>
</reference>
<dbReference type="eggNOG" id="COG4915">
    <property type="taxonomic scope" value="Bacteria"/>
</dbReference>
<evidence type="ECO:0000256" key="1">
    <source>
        <dbReference type="SAM" id="Phobius"/>
    </source>
</evidence>
<evidence type="ECO:0000313" key="3">
    <source>
        <dbReference type="Proteomes" id="UP000022447"/>
    </source>
</evidence>
<dbReference type="EMBL" id="JALZ01000005">
    <property type="protein sequence ID" value="ETX15374.1"/>
    <property type="molecule type" value="Genomic_DNA"/>
</dbReference>
<evidence type="ECO:0008006" key="4">
    <source>
        <dbReference type="Google" id="ProtNLM"/>
    </source>
</evidence>
<feature type="transmembrane region" description="Helical" evidence="1">
    <location>
        <begin position="103"/>
        <end position="121"/>
    </location>
</feature>
<proteinExistence type="predicted"/>
<dbReference type="AlphaFoldDB" id="X7EH28"/>
<dbReference type="Proteomes" id="UP000022447">
    <property type="component" value="Unassembled WGS sequence"/>
</dbReference>
<gene>
    <name evidence="2" type="ORF">OCH239_16235</name>
</gene>
<keyword evidence="1" id="KW-0472">Membrane</keyword>
<sequence>MKGTRSTRRTVRKGAENLPLLMLAALPMLLWVFEGSLLALLGALFQLSLLAGAILLIAQGQEAQEAYDAAKAARRPALPKKLIGTALIGVLIFLLAATRFTDILPPIMLGIAAMLFSLAAFGSDPLRDKGLDDPTYLAERRAESLMTRADAALRDVVTRVSALGDAQIQARTEAIHGVSMRLLRALGSDPRRLIELEKPLVRFLALVENEAFRLENGWRDSPERSARFYVTRLEALSVAFESGARQRRSRETPDVYALDTDLLVERMQREATV</sequence>
<keyword evidence="1" id="KW-0812">Transmembrane</keyword>
<feature type="transmembrane region" description="Helical" evidence="1">
    <location>
        <begin position="39"/>
        <end position="58"/>
    </location>
</feature>
<dbReference type="OrthoDB" id="7877480at2"/>
<keyword evidence="1" id="KW-1133">Transmembrane helix</keyword>
<feature type="transmembrane region" description="Helical" evidence="1">
    <location>
        <begin position="15"/>
        <end position="33"/>
    </location>
</feature>
<dbReference type="STRING" id="1449350.OCH239_16235"/>
<feature type="transmembrane region" description="Helical" evidence="1">
    <location>
        <begin position="78"/>
        <end position="97"/>
    </location>
</feature>
<protein>
    <recommendedName>
        <fullName evidence="4">5-bromo-4-chloroindolyl phosphate hydrolysis protein</fullName>
    </recommendedName>
</protein>
<keyword evidence="3" id="KW-1185">Reference proteome</keyword>
<accession>X7EH28</accession>
<organism evidence="2 3">
    <name type="scientific">Roseivivax halodurans JCM 10272</name>
    <dbReference type="NCBI Taxonomy" id="1449350"/>
    <lineage>
        <taxon>Bacteria</taxon>
        <taxon>Pseudomonadati</taxon>
        <taxon>Pseudomonadota</taxon>
        <taxon>Alphaproteobacteria</taxon>
        <taxon>Rhodobacterales</taxon>
        <taxon>Roseobacteraceae</taxon>
        <taxon>Roseivivax</taxon>
    </lineage>
</organism>
<evidence type="ECO:0000313" key="2">
    <source>
        <dbReference type="EMBL" id="ETX15374.1"/>
    </source>
</evidence>
<name>X7EH28_9RHOB</name>
<comment type="caution">
    <text evidence="2">The sequence shown here is derived from an EMBL/GenBank/DDBJ whole genome shotgun (WGS) entry which is preliminary data.</text>
</comment>